<keyword evidence="3 6" id="KW-0238">DNA-binding</keyword>
<feature type="domain" description="Helix-hairpin-helix DNA-binding motif class 1" evidence="7">
    <location>
        <begin position="108"/>
        <end position="127"/>
    </location>
</feature>
<keyword evidence="8" id="KW-0378">Hydrolase</keyword>
<dbReference type="GO" id="GO:0006310">
    <property type="term" value="P:DNA recombination"/>
    <property type="evidence" value="ECO:0007669"/>
    <property type="project" value="UniProtKB-UniRule"/>
</dbReference>
<reference evidence="8" key="1">
    <citation type="submission" date="2020-10" db="EMBL/GenBank/DDBJ databases">
        <title>Ca. Dormibacterota MAGs.</title>
        <authorList>
            <person name="Montgomery K."/>
        </authorList>
    </citation>
    <scope>NUCLEOTIDE SEQUENCE [LARGE SCALE GENOMIC DNA]</scope>
    <source>
        <strain evidence="8">SC8812_S17_10</strain>
    </source>
</reference>
<dbReference type="GO" id="GO:0048476">
    <property type="term" value="C:Holliday junction resolvase complex"/>
    <property type="evidence" value="ECO:0007669"/>
    <property type="project" value="UniProtKB-UniRule"/>
</dbReference>
<dbReference type="InterPro" id="IPR000085">
    <property type="entry name" value="RuvA"/>
</dbReference>
<dbReference type="GO" id="GO:0005737">
    <property type="term" value="C:cytoplasm"/>
    <property type="evidence" value="ECO:0007669"/>
    <property type="project" value="UniProtKB-SubCell"/>
</dbReference>
<comment type="function">
    <text evidence="6">The RuvA-RuvB-RuvC complex processes Holliday junction (HJ) DNA during genetic recombination and DNA repair, while the RuvA-RuvB complex plays an important role in the rescue of blocked DNA replication forks via replication fork reversal (RFR). RuvA specifically binds to HJ cruciform DNA, conferring on it an open structure. The RuvB hexamer acts as an ATP-dependent pump, pulling dsDNA into and through the RuvAB complex. HJ branch migration allows RuvC to scan DNA until it finds its consensus sequence, where it cleaves and resolves the cruciform DNA.</text>
</comment>
<organism evidence="8 9">
    <name type="scientific">Candidatus Nephthysia bennettiae</name>
    <dbReference type="NCBI Taxonomy" id="3127016"/>
    <lineage>
        <taxon>Bacteria</taxon>
        <taxon>Bacillati</taxon>
        <taxon>Candidatus Dormiibacterota</taxon>
        <taxon>Candidatus Dormibacteria</taxon>
        <taxon>Candidatus Dormibacterales</taxon>
        <taxon>Candidatus Dormibacteraceae</taxon>
        <taxon>Candidatus Nephthysia</taxon>
    </lineage>
</organism>
<comment type="subunit">
    <text evidence="6">Homotetramer. Forms an RuvA(8)-RuvB(12)-Holliday junction (HJ) complex. HJ DNA is sandwiched between 2 RuvA tetramers; dsDNA enters through RuvA and exits via RuvB. An RuvB hexamer assembles on each DNA strand where it exits the tetramer. Each RuvB hexamer is contacted by two RuvA subunits (via domain III) on 2 adjacent RuvB subunits; this complex drives branch migration. In the full resolvosome a probable DNA-RuvA(4)-RuvB(12)-RuvC(2) complex forms which resolves the HJ.</text>
</comment>
<comment type="similarity">
    <text evidence="6">Belongs to the RuvA family.</text>
</comment>
<comment type="domain">
    <text evidence="6">Has three domains with a flexible linker between the domains II and III and assumes an 'L' shape. Domain III is highly mobile and contacts RuvB.</text>
</comment>
<dbReference type="Pfam" id="PF14520">
    <property type="entry name" value="HHH_5"/>
    <property type="match status" value="1"/>
</dbReference>
<dbReference type="HAMAP" id="MF_00031">
    <property type="entry name" value="DNA_HJ_migration_RuvA"/>
    <property type="match status" value="1"/>
</dbReference>
<keyword evidence="1 6" id="KW-0963">Cytoplasm</keyword>
<dbReference type="InterPro" id="IPR013849">
    <property type="entry name" value="DNA_helicase_Holl-junc_RuvA_I"/>
</dbReference>
<dbReference type="GO" id="GO:0006281">
    <property type="term" value="P:DNA repair"/>
    <property type="evidence" value="ECO:0007669"/>
    <property type="project" value="UniProtKB-UniRule"/>
</dbReference>
<dbReference type="Proteomes" id="UP000612893">
    <property type="component" value="Unassembled WGS sequence"/>
</dbReference>
<evidence type="ECO:0000256" key="2">
    <source>
        <dbReference type="ARBA" id="ARBA00022763"/>
    </source>
</evidence>
<accession>A0A934KC68</accession>
<dbReference type="GO" id="GO:0000400">
    <property type="term" value="F:four-way junction DNA binding"/>
    <property type="evidence" value="ECO:0007669"/>
    <property type="project" value="UniProtKB-UniRule"/>
</dbReference>
<keyword evidence="9" id="KW-1185">Reference proteome</keyword>
<feature type="region of interest" description="Domain III" evidence="6">
    <location>
        <begin position="155"/>
        <end position="199"/>
    </location>
</feature>
<dbReference type="Gene3D" id="1.10.8.10">
    <property type="entry name" value="DNA helicase RuvA subunit, C-terminal domain"/>
    <property type="match status" value="1"/>
</dbReference>
<name>A0A934KC68_9BACT</name>
<dbReference type="NCBIfam" id="TIGR00084">
    <property type="entry name" value="ruvA"/>
    <property type="match status" value="1"/>
</dbReference>
<feature type="region of interest" description="Domain I" evidence="6">
    <location>
        <begin position="1"/>
        <end position="64"/>
    </location>
</feature>
<evidence type="ECO:0000256" key="5">
    <source>
        <dbReference type="ARBA" id="ARBA00023204"/>
    </source>
</evidence>
<evidence type="ECO:0000256" key="6">
    <source>
        <dbReference type="HAMAP-Rule" id="MF_00031"/>
    </source>
</evidence>
<dbReference type="SUPFAM" id="SSF50249">
    <property type="entry name" value="Nucleic acid-binding proteins"/>
    <property type="match status" value="1"/>
</dbReference>
<keyword evidence="5 6" id="KW-0234">DNA repair</keyword>
<feature type="domain" description="Helix-hairpin-helix DNA-binding motif class 1" evidence="7">
    <location>
        <begin position="73"/>
        <end position="92"/>
    </location>
</feature>
<evidence type="ECO:0000313" key="8">
    <source>
        <dbReference type="EMBL" id="MBJ7601037.1"/>
    </source>
</evidence>
<dbReference type="Pfam" id="PF01330">
    <property type="entry name" value="RuvA_N"/>
    <property type="match status" value="1"/>
</dbReference>
<keyword evidence="2 6" id="KW-0227">DNA damage</keyword>
<dbReference type="SUPFAM" id="SSF47781">
    <property type="entry name" value="RuvA domain 2-like"/>
    <property type="match status" value="1"/>
</dbReference>
<gene>
    <name evidence="6 8" type="primary">ruvA</name>
    <name evidence="8" type="ORF">JF922_23570</name>
</gene>
<dbReference type="Gene3D" id="1.10.150.20">
    <property type="entry name" value="5' to 3' exonuclease, C-terminal subdomain"/>
    <property type="match status" value="1"/>
</dbReference>
<keyword evidence="4 6" id="KW-0233">DNA recombination</keyword>
<dbReference type="Gene3D" id="2.40.50.140">
    <property type="entry name" value="Nucleic acid-binding proteins"/>
    <property type="match status" value="1"/>
</dbReference>
<evidence type="ECO:0000256" key="3">
    <source>
        <dbReference type="ARBA" id="ARBA00023125"/>
    </source>
</evidence>
<comment type="caution">
    <text evidence="8">The sequence shown here is derived from an EMBL/GenBank/DDBJ whole genome shotgun (WGS) entry which is preliminary data.</text>
</comment>
<evidence type="ECO:0000313" key="9">
    <source>
        <dbReference type="Proteomes" id="UP000612893"/>
    </source>
</evidence>
<dbReference type="InterPro" id="IPR012340">
    <property type="entry name" value="NA-bd_OB-fold"/>
</dbReference>
<dbReference type="RefSeq" id="WP_338205083.1">
    <property type="nucleotide sequence ID" value="NZ_JAEKNR010000234.1"/>
</dbReference>
<dbReference type="InterPro" id="IPR003583">
    <property type="entry name" value="Hlx-hairpin-Hlx_DNA-bd_motif"/>
</dbReference>
<sequence>MIGYLRGRLLRTTADGAVVEANGVGYLVSLGSAARQNLGPVGSPLELHVHTHVREDQLALFGFASPEELDLFERLIQVDGVGPKAGLAILSAASLEVLKRAILAEDVAPIRRAPGVGPRTAQKVIIDLKPKLEAEAAILALPRAQAVAGDGEGPRQVEAALRGLGFTAQQARQGLEAVDWTTQPAPQEALAIALRALGR</sequence>
<dbReference type="AlphaFoldDB" id="A0A934KC68"/>
<dbReference type="InterPro" id="IPR010994">
    <property type="entry name" value="RuvA_2-like"/>
</dbReference>
<comment type="caution">
    <text evidence="6">Lacks conserved residue(s) required for the propagation of feature annotation.</text>
</comment>
<evidence type="ECO:0000256" key="4">
    <source>
        <dbReference type="ARBA" id="ARBA00023172"/>
    </source>
</evidence>
<comment type="subcellular location">
    <subcellularLocation>
        <location evidence="6">Cytoplasm</location>
    </subcellularLocation>
</comment>
<dbReference type="SMART" id="SM00278">
    <property type="entry name" value="HhH1"/>
    <property type="match status" value="2"/>
</dbReference>
<dbReference type="EMBL" id="JAEKNR010000234">
    <property type="protein sequence ID" value="MBJ7601037.1"/>
    <property type="molecule type" value="Genomic_DNA"/>
</dbReference>
<dbReference type="GO" id="GO:0016787">
    <property type="term" value="F:hydrolase activity"/>
    <property type="evidence" value="ECO:0007669"/>
    <property type="project" value="UniProtKB-KW"/>
</dbReference>
<protein>
    <recommendedName>
        <fullName evidence="6">Holliday junction branch migration complex subunit RuvA</fullName>
    </recommendedName>
</protein>
<evidence type="ECO:0000256" key="1">
    <source>
        <dbReference type="ARBA" id="ARBA00022490"/>
    </source>
</evidence>
<evidence type="ECO:0000259" key="7">
    <source>
        <dbReference type="SMART" id="SM00278"/>
    </source>
</evidence>
<proteinExistence type="inferred from homology"/>